<dbReference type="Pfam" id="PF00266">
    <property type="entry name" value="Aminotran_5"/>
    <property type="match status" value="1"/>
</dbReference>
<evidence type="ECO:0000256" key="2">
    <source>
        <dbReference type="SAM" id="MobiDB-lite"/>
    </source>
</evidence>
<keyword evidence="4" id="KW-0456">Lyase</keyword>
<dbReference type="Gene3D" id="3.90.1150.10">
    <property type="entry name" value="Aspartate Aminotransferase, domain 1"/>
    <property type="match status" value="1"/>
</dbReference>
<proteinExistence type="predicted"/>
<dbReference type="Gene3D" id="3.40.640.10">
    <property type="entry name" value="Type I PLP-dependent aspartate aminotransferase-like (Major domain)"/>
    <property type="match status" value="1"/>
</dbReference>
<gene>
    <name evidence="4" type="ORF">ATK36_2005</name>
</gene>
<dbReference type="AlphaFoldDB" id="A0A2A9F852"/>
<sequence length="385" mass="40512">MTRISPRYLLQFGQSTGYLDFARFGPPSHAVLDTTASLLASATKAGPSTVDELMRQEIRAKAAVARLSGSDTDHTVLIPHTSLGLFQAAFNSHGEVLVSAAEFPANTYPWARAEQAGRIRVRRLAGGHVTPDRVAAALTPETTVVSVSAVDFRTGYRADLGALREVVGDRLLIVDGIQGFGVIEAPWAVADVLVAGGQKWLRAGWGTGFAVLSDRALERMDPILSGWTGARDPGLFDDEIHPADPTAASWSISHLSPITSGAFAAALELAEEAGVTAIAGRIAERVGELAQTLRSCGAEIVSATGRRAGILAFTLPEFPAEQVGAALTSAGITATVRREHVRLSPHASTPAEAADHLRSALETLTRPRKPRPAPAATSRVSAKSV</sequence>
<name>A0A2A9F852_9PSEU</name>
<dbReference type="GO" id="GO:0017000">
    <property type="term" value="P:antibiotic biosynthetic process"/>
    <property type="evidence" value="ECO:0007669"/>
    <property type="project" value="UniProtKB-KW"/>
</dbReference>
<feature type="domain" description="Aminotransferase class V" evidence="3">
    <location>
        <begin position="85"/>
        <end position="334"/>
    </location>
</feature>
<reference evidence="4 5" key="1">
    <citation type="submission" date="2017-10" db="EMBL/GenBank/DDBJ databases">
        <title>Sequencing the genomes of 1000 actinobacteria strains.</title>
        <authorList>
            <person name="Klenk H.-P."/>
        </authorList>
    </citation>
    <scope>NUCLEOTIDE SEQUENCE [LARGE SCALE GENOMIC DNA]</scope>
    <source>
        <strain evidence="4 5">DSM 46092</strain>
    </source>
</reference>
<evidence type="ECO:0000313" key="4">
    <source>
        <dbReference type="EMBL" id="PFG46996.1"/>
    </source>
</evidence>
<evidence type="ECO:0000256" key="1">
    <source>
        <dbReference type="ARBA" id="ARBA00023194"/>
    </source>
</evidence>
<protein>
    <submittedName>
        <fullName evidence="4">Selenocysteine lyase/cysteine desulfurase</fullName>
    </submittedName>
</protein>
<dbReference type="InterPro" id="IPR015422">
    <property type="entry name" value="PyrdxlP-dep_Trfase_small"/>
</dbReference>
<keyword evidence="1" id="KW-0045">Antibiotic biosynthesis</keyword>
<evidence type="ECO:0000313" key="5">
    <source>
        <dbReference type="Proteomes" id="UP000243542"/>
    </source>
</evidence>
<dbReference type="InterPro" id="IPR015421">
    <property type="entry name" value="PyrdxlP-dep_Trfase_major"/>
</dbReference>
<evidence type="ECO:0000259" key="3">
    <source>
        <dbReference type="Pfam" id="PF00266"/>
    </source>
</evidence>
<feature type="region of interest" description="Disordered" evidence="2">
    <location>
        <begin position="343"/>
        <end position="385"/>
    </location>
</feature>
<dbReference type="Proteomes" id="UP000243542">
    <property type="component" value="Unassembled WGS sequence"/>
</dbReference>
<keyword evidence="5" id="KW-1185">Reference proteome</keyword>
<dbReference type="PANTHER" id="PTHR43586">
    <property type="entry name" value="CYSTEINE DESULFURASE"/>
    <property type="match status" value="1"/>
</dbReference>
<dbReference type="PANTHER" id="PTHR43586:SF15">
    <property type="entry name" value="BLR3095 PROTEIN"/>
    <property type="match status" value="1"/>
</dbReference>
<dbReference type="SUPFAM" id="SSF53383">
    <property type="entry name" value="PLP-dependent transferases"/>
    <property type="match status" value="1"/>
</dbReference>
<dbReference type="InterPro" id="IPR000192">
    <property type="entry name" value="Aminotrans_V_dom"/>
</dbReference>
<accession>A0A2A9F852</accession>
<comment type="caution">
    <text evidence="4">The sequence shown here is derived from an EMBL/GenBank/DDBJ whole genome shotgun (WGS) entry which is preliminary data.</text>
</comment>
<organism evidence="4 5">
    <name type="scientific">Amycolatopsis sulphurea</name>
    <dbReference type="NCBI Taxonomy" id="76022"/>
    <lineage>
        <taxon>Bacteria</taxon>
        <taxon>Bacillati</taxon>
        <taxon>Actinomycetota</taxon>
        <taxon>Actinomycetes</taxon>
        <taxon>Pseudonocardiales</taxon>
        <taxon>Pseudonocardiaceae</taxon>
        <taxon>Amycolatopsis</taxon>
    </lineage>
</organism>
<dbReference type="InterPro" id="IPR015424">
    <property type="entry name" value="PyrdxlP-dep_Trfase"/>
</dbReference>
<dbReference type="GO" id="GO:0016829">
    <property type="term" value="F:lyase activity"/>
    <property type="evidence" value="ECO:0007669"/>
    <property type="project" value="UniProtKB-KW"/>
</dbReference>
<dbReference type="EMBL" id="PDJK01000002">
    <property type="protein sequence ID" value="PFG46996.1"/>
    <property type="molecule type" value="Genomic_DNA"/>
</dbReference>